<dbReference type="EMBL" id="BAABYW010000001">
    <property type="protein sequence ID" value="GAA6408046.1"/>
    <property type="molecule type" value="Genomic_DNA"/>
</dbReference>
<evidence type="ECO:0000313" key="1">
    <source>
        <dbReference type="EMBL" id="GAA6408046.1"/>
    </source>
</evidence>
<dbReference type="Proteomes" id="UP001600943">
    <property type="component" value="Unassembled WGS sequence"/>
</dbReference>
<reference evidence="1 2" key="1">
    <citation type="submission" date="2024-04" db="EMBL/GenBank/DDBJ databases">
        <title>Defined microbial consortia suppress multidrug-resistant proinflammatory Enterobacteriaceae via ecological control.</title>
        <authorList>
            <person name="Furuichi M."/>
            <person name="Kawaguchi T."/>
            <person name="Pust M."/>
            <person name="Yasuma K."/>
            <person name="Plichta D."/>
            <person name="Hasegawa N."/>
            <person name="Ohya T."/>
            <person name="Bhattarai S."/>
            <person name="Sasajima S."/>
            <person name="Aoto Y."/>
            <person name="Tuganbaev T."/>
            <person name="Yaginuma M."/>
            <person name="Ueda M."/>
            <person name="Okahashi N."/>
            <person name="Amafuji K."/>
            <person name="Kiridooshi Y."/>
            <person name="Sugita K."/>
            <person name="Strazar M."/>
            <person name="Skelly A."/>
            <person name="Suda W."/>
            <person name="Hattori M."/>
            <person name="Nakamoto N."/>
            <person name="Caballero S."/>
            <person name="Norman J."/>
            <person name="Olle B."/>
            <person name="Tanoue T."/>
            <person name="Arita M."/>
            <person name="Bucci V."/>
            <person name="Atarashi K."/>
            <person name="Xavier R."/>
            <person name="Honda K."/>
        </authorList>
    </citation>
    <scope>NUCLEOTIDE SEQUENCE [LARGE SCALE GENOMIC DNA]</scope>
    <source>
        <strain evidence="2">k04-0078-D8-1</strain>
    </source>
</reference>
<sequence>MKDQIKTVGEDKEMMMPHKTYDIMGIKVEVCFLDGKDTFESRLQQLDEMMKMSE</sequence>
<organism evidence="1 2">
    <name type="scientific">Blautia hominis</name>
    <dbReference type="NCBI Taxonomy" id="2025493"/>
    <lineage>
        <taxon>Bacteria</taxon>
        <taxon>Bacillati</taxon>
        <taxon>Bacillota</taxon>
        <taxon>Clostridia</taxon>
        <taxon>Lachnospirales</taxon>
        <taxon>Lachnospiraceae</taxon>
        <taxon>Blautia</taxon>
    </lineage>
</organism>
<proteinExistence type="predicted"/>
<keyword evidence="2" id="KW-1185">Reference proteome</keyword>
<comment type="caution">
    <text evidence="1">The sequence shown here is derived from an EMBL/GenBank/DDBJ whole genome shotgun (WGS) entry which is preliminary data.</text>
</comment>
<dbReference type="RefSeq" id="WP_369861493.1">
    <property type="nucleotide sequence ID" value="NZ_BAABYW010000001.1"/>
</dbReference>
<evidence type="ECO:0000313" key="2">
    <source>
        <dbReference type="Proteomes" id="UP001600943"/>
    </source>
</evidence>
<protein>
    <submittedName>
        <fullName evidence="1">Uncharacterized protein</fullName>
    </submittedName>
</protein>
<gene>
    <name evidence="1" type="ORF">K040078D81_21630</name>
</gene>
<name>A0ABQ0B9B2_9FIRM</name>
<accession>A0ABQ0B9B2</accession>